<gene>
    <name evidence="1" type="primary">NOP12</name>
    <name evidence="1" type="ORF">FBU59_002470</name>
</gene>
<evidence type="ECO:0000313" key="1">
    <source>
        <dbReference type="EMBL" id="KAJ1944891.1"/>
    </source>
</evidence>
<keyword evidence="2" id="KW-1185">Reference proteome</keyword>
<organism evidence="1 2">
    <name type="scientific">Linderina macrospora</name>
    <dbReference type="NCBI Taxonomy" id="4868"/>
    <lineage>
        <taxon>Eukaryota</taxon>
        <taxon>Fungi</taxon>
        <taxon>Fungi incertae sedis</taxon>
        <taxon>Zoopagomycota</taxon>
        <taxon>Kickxellomycotina</taxon>
        <taxon>Kickxellomycetes</taxon>
        <taxon>Kickxellales</taxon>
        <taxon>Kickxellaceae</taxon>
        <taxon>Linderina</taxon>
    </lineage>
</organism>
<protein>
    <submittedName>
        <fullName evidence="1">Nucleolar protein 12</fullName>
    </submittedName>
</protein>
<name>A0ACC1JB24_9FUNG</name>
<dbReference type="Proteomes" id="UP001150603">
    <property type="component" value="Unassembled WGS sequence"/>
</dbReference>
<feature type="non-terminal residue" evidence="1">
    <location>
        <position position="1"/>
    </location>
</feature>
<sequence>SAAINTQLDDLFKNAPPKVVAKPVVANPIPTKVAVPEKTKEEAEVKKTEVKNPGEKKQRKEKKRKHAQIEDNQKDDIRTAKSRRARQVGYGLDAEEEELEDAEAAKAKRESLKKKQLLGRMPRDTEVVARTVFFGNLTVAAITDKKVYNEFRALCQQFGKLTSVRFRSISFSDMLPRKIAFIQGKFHSDRQVCNAYVEFAEKEAVEKCVTMNGNIFHDHHLRVDMASNEKTHDMKRSVFVGNLDFEAEEEELWRHFGGCGAVENVRVVRDAKTNLGKGFAYVQFVDRASVDLALKLEGSTLGKRKLRVKRGSEKAIKETKRANDKAAAKATMAKAKHGKGKNVGAPVAGVFEGTRSAKGDKPSTKKRRTVRSKAFAEKRLNTEKSAGAKGAPKKADAKKDGFKKRSSNTRK</sequence>
<accession>A0ACC1JB24</accession>
<dbReference type="EMBL" id="JANBPW010001355">
    <property type="protein sequence ID" value="KAJ1944891.1"/>
    <property type="molecule type" value="Genomic_DNA"/>
</dbReference>
<comment type="caution">
    <text evidence="1">The sequence shown here is derived from an EMBL/GenBank/DDBJ whole genome shotgun (WGS) entry which is preliminary data.</text>
</comment>
<proteinExistence type="predicted"/>
<reference evidence="1" key="1">
    <citation type="submission" date="2022-07" db="EMBL/GenBank/DDBJ databases">
        <title>Phylogenomic reconstructions and comparative analyses of Kickxellomycotina fungi.</title>
        <authorList>
            <person name="Reynolds N.K."/>
            <person name="Stajich J.E."/>
            <person name="Barry K."/>
            <person name="Grigoriev I.V."/>
            <person name="Crous P."/>
            <person name="Smith M.E."/>
        </authorList>
    </citation>
    <scope>NUCLEOTIDE SEQUENCE</scope>
    <source>
        <strain evidence="1">NRRL 5244</strain>
    </source>
</reference>
<evidence type="ECO:0000313" key="2">
    <source>
        <dbReference type="Proteomes" id="UP001150603"/>
    </source>
</evidence>